<organism evidence="1 2">
    <name type="scientific">Paraburkholderia nemoris</name>
    <dbReference type="NCBI Taxonomy" id="2793076"/>
    <lineage>
        <taxon>Bacteria</taxon>
        <taxon>Pseudomonadati</taxon>
        <taxon>Pseudomonadota</taxon>
        <taxon>Betaproteobacteria</taxon>
        <taxon>Burkholderiales</taxon>
        <taxon>Burkholderiaceae</taxon>
        <taxon>Paraburkholderia</taxon>
    </lineage>
</organism>
<protein>
    <submittedName>
        <fullName evidence="1">Uncharacterized protein</fullName>
    </submittedName>
</protein>
<dbReference type="EMBL" id="CAJNBH010000008">
    <property type="protein sequence ID" value="CAE6752856.1"/>
    <property type="molecule type" value="Genomic_DNA"/>
</dbReference>
<proteinExistence type="predicted"/>
<name>A0ABN7LKA5_9BURK</name>
<accession>A0ABN7LKA5</accession>
<keyword evidence="2" id="KW-1185">Reference proteome</keyword>
<dbReference type="Proteomes" id="UP000673821">
    <property type="component" value="Unassembled WGS sequence"/>
</dbReference>
<evidence type="ECO:0000313" key="2">
    <source>
        <dbReference type="Proteomes" id="UP000673821"/>
    </source>
</evidence>
<dbReference type="RefSeq" id="WP_200659392.1">
    <property type="nucleotide sequence ID" value="NZ_CAJNBH010000008.1"/>
</dbReference>
<comment type="caution">
    <text evidence="1">The sequence shown here is derived from an EMBL/GenBank/DDBJ whole genome shotgun (WGS) entry which is preliminary data.</text>
</comment>
<evidence type="ECO:0000313" key="1">
    <source>
        <dbReference type="EMBL" id="CAE6752856.1"/>
    </source>
</evidence>
<gene>
    <name evidence="1" type="ORF">R69776_03008</name>
</gene>
<sequence length="202" mass="22875">MNKRGAYQKKAENKENVEARHALLEAGLTSPDKISKYVVMALENQHAFCSLKIPNLKIAPISLNTLKSLAGDLYSKKKGANGNGFVYLDAMRVRLKKLVENTTKGRSVEAKAQRREKRESELAEKIRGLEVQDIHRSKAYFDLYSKLKAFIKEDAIEETIRLRLFQLLTKHDDLYGSLFNPRRAPSSGDSAVLIAWPGQQEE</sequence>
<reference evidence="1 2" key="1">
    <citation type="submission" date="2021-02" db="EMBL/GenBank/DDBJ databases">
        <authorList>
            <person name="Vanwijnsberghe S."/>
        </authorList>
    </citation>
    <scope>NUCLEOTIDE SEQUENCE [LARGE SCALE GENOMIC DNA]</scope>
    <source>
        <strain evidence="1 2">R-69776</strain>
    </source>
</reference>